<sequence length="294" mass="32406">MAVRFQTDGMSPRLFARQSDWWNCALIALMIIGLGGCRWMRNLVPGNRARESQIAADDLSRSKRGDGTANFASMHSDNPDTYVRSAEQAMQRQQFDEAAQHVARALELNPNSSAAWALKGQLEEHSGQDAEAISAYHRAVSCDVQNSEAALRLAAIQIDHGRAARSAPVLREVILCPLSTEEQKSRAQWLLGVAYVRTARWKQAIPALDAGARTRDMSSDDWYLVAMARFRAGDFNGARRDIERQLALHPGHNGFASLLADLNYTEANRGEILPATNFEVPEESPAISAPPVLP</sequence>
<dbReference type="SUPFAM" id="SSF48452">
    <property type="entry name" value="TPR-like"/>
    <property type="match status" value="1"/>
</dbReference>
<dbReference type="EMBL" id="CP036276">
    <property type="protein sequence ID" value="QDU44955.1"/>
    <property type="molecule type" value="Genomic_DNA"/>
</dbReference>
<feature type="region of interest" description="Disordered" evidence="4">
    <location>
        <begin position="54"/>
        <end position="78"/>
    </location>
</feature>
<evidence type="ECO:0000256" key="4">
    <source>
        <dbReference type="SAM" id="MobiDB-lite"/>
    </source>
</evidence>
<name>A0A517ZRB4_9PLAN</name>
<keyword evidence="5" id="KW-1133">Transmembrane helix</keyword>
<organism evidence="6 7">
    <name type="scientific">Symmachiella dynata</name>
    <dbReference type="NCBI Taxonomy" id="2527995"/>
    <lineage>
        <taxon>Bacteria</taxon>
        <taxon>Pseudomonadati</taxon>
        <taxon>Planctomycetota</taxon>
        <taxon>Planctomycetia</taxon>
        <taxon>Planctomycetales</taxon>
        <taxon>Planctomycetaceae</taxon>
        <taxon>Symmachiella</taxon>
    </lineage>
</organism>
<keyword evidence="2 3" id="KW-0802">TPR repeat</keyword>
<gene>
    <name evidence="6" type="ORF">Mal52_34410</name>
</gene>
<evidence type="ECO:0000256" key="3">
    <source>
        <dbReference type="PROSITE-ProRule" id="PRU00339"/>
    </source>
</evidence>
<dbReference type="Pfam" id="PF13432">
    <property type="entry name" value="TPR_16"/>
    <property type="match status" value="1"/>
</dbReference>
<dbReference type="InterPro" id="IPR011990">
    <property type="entry name" value="TPR-like_helical_dom_sf"/>
</dbReference>
<evidence type="ECO:0000313" key="6">
    <source>
        <dbReference type="EMBL" id="QDU44955.1"/>
    </source>
</evidence>
<reference evidence="6 7" key="1">
    <citation type="submission" date="2019-02" db="EMBL/GenBank/DDBJ databases">
        <title>Deep-cultivation of Planctomycetes and their phenomic and genomic characterization uncovers novel biology.</title>
        <authorList>
            <person name="Wiegand S."/>
            <person name="Jogler M."/>
            <person name="Boedeker C."/>
            <person name="Pinto D."/>
            <person name="Vollmers J."/>
            <person name="Rivas-Marin E."/>
            <person name="Kohn T."/>
            <person name="Peeters S.H."/>
            <person name="Heuer A."/>
            <person name="Rast P."/>
            <person name="Oberbeckmann S."/>
            <person name="Bunk B."/>
            <person name="Jeske O."/>
            <person name="Meyerdierks A."/>
            <person name="Storesund J.E."/>
            <person name="Kallscheuer N."/>
            <person name="Luecker S."/>
            <person name="Lage O.M."/>
            <person name="Pohl T."/>
            <person name="Merkel B.J."/>
            <person name="Hornburger P."/>
            <person name="Mueller R.-W."/>
            <person name="Bruemmer F."/>
            <person name="Labrenz M."/>
            <person name="Spormann A.M."/>
            <person name="Op den Camp H."/>
            <person name="Overmann J."/>
            <person name="Amann R."/>
            <person name="Jetten M.S.M."/>
            <person name="Mascher T."/>
            <person name="Medema M.H."/>
            <person name="Devos D.P."/>
            <person name="Kaster A.-K."/>
            <person name="Ovreas L."/>
            <person name="Rohde M."/>
            <person name="Galperin M.Y."/>
            <person name="Jogler C."/>
        </authorList>
    </citation>
    <scope>NUCLEOTIDE SEQUENCE [LARGE SCALE GENOMIC DNA]</scope>
    <source>
        <strain evidence="6 7">Mal52</strain>
    </source>
</reference>
<dbReference type="Proteomes" id="UP000319383">
    <property type="component" value="Chromosome"/>
</dbReference>
<evidence type="ECO:0000256" key="5">
    <source>
        <dbReference type="SAM" id="Phobius"/>
    </source>
</evidence>
<dbReference type="SMART" id="SM00028">
    <property type="entry name" value="TPR"/>
    <property type="match status" value="4"/>
</dbReference>
<dbReference type="KEGG" id="sdyn:Mal52_34410"/>
<dbReference type="PROSITE" id="PS50005">
    <property type="entry name" value="TPR"/>
    <property type="match status" value="1"/>
</dbReference>
<accession>A0A517ZRB4</accession>
<dbReference type="PANTHER" id="PTHR45586:SF1">
    <property type="entry name" value="LIPOPOLYSACCHARIDE ASSEMBLY PROTEIN B"/>
    <property type="match status" value="1"/>
</dbReference>
<dbReference type="AlphaFoldDB" id="A0A517ZRB4"/>
<dbReference type="InterPro" id="IPR019734">
    <property type="entry name" value="TPR_rpt"/>
</dbReference>
<feature type="transmembrane region" description="Helical" evidence="5">
    <location>
        <begin position="20"/>
        <end position="40"/>
    </location>
</feature>
<dbReference type="Gene3D" id="1.25.40.10">
    <property type="entry name" value="Tetratricopeptide repeat domain"/>
    <property type="match status" value="1"/>
</dbReference>
<dbReference type="RefSeq" id="WP_145377235.1">
    <property type="nucleotide sequence ID" value="NZ_CP036276.1"/>
</dbReference>
<keyword evidence="5" id="KW-0812">Transmembrane</keyword>
<evidence type="ECO:0000313" key="7">
    <source>
        <dbReference type="Proteomes" id="UP000319383"/>
    </source>
</evidence>
<evidence type="ECO:0000256" key="2">
    <source>
        <dbReference type="ARBA" id="ARBA00022803"/>
    </source>
</evidence>
<keyword evidence="5" id="KW-0472">Membrane</keyword>
<proteinExistence type="predicted"/>
<evidence type="ECO:0000256" key="1">
    <source>
        <dbReference type="ARBA" id="ARBA00022737"/>
    </source>
</evidence>
<dbReference type="PANTHER" id="PTHR45586">
    <property type="entry name" value="TPR REPEAT-CONTAINING PROTEIN PA4667"/>
    <property type="match status" value="1"/>
</dbReference>
<dbReference type="InterPro" id="IPR051012">
    <property type="entry name" value="CellSynth/LPSAsmb/PSIAsmb"/>
</dbReference>
<feature type="repeat" description="TPR" evidence="3">
    <location>
        <begin position="79"/>
        <end position="112"/>
    </location>
</feature>
<keyword evidence="1" id="KW-0677">Repeat</keyword>
<keyword evidence="7" id="KW-1185">Reference proteome</keyword>
<protein>
    <submittedName>
        <fullName evidence="6">Tetratricopeptide repeat protein</fullName>
    </submittedName>
</protein>